<comment type="caution">
    <text evidence="1">The sequence shown here is derived from an EMBL/GenBank/DDBJ whole genome shotgun (WGS) entry which is preliminary data.</text>
</comment>
<protein>
    <submittedName>
        <fullName evidence="1">Uncharacterized protein</fullName>
    </submittedName>
</protein>
<dbReference type="VEuPathDB" id="FungiDB:FUN_025453"/>
<organism evidence="1 2">
    <name type="scientific">Rhizophagus irregularis</name>
    <dbReference type="NCBI Taxonomy" id="588596"/>
    <lineage>
        <taxon>Eukaryota</taxon>
        <taxon>Fungi</taxon>
        <taxon>Fungi incertae sedis</taxon>
        <taxon>Mucoromycota</taxon>
        <taxon>Glomeromycotina</taxon>
        <taxon>Glomeromycetes</taxon>
        <taxon>Glomerales</taxon>
        <taxon>Glomeraceae</taxon>
        <taxon>Rhizophagus</taxon>
    </lineage>
</organism>
<reference evidence="1 2" key="1">
    <citation type="submission" date="2016-04" db="EMBL/GenBank/DDBJ databases">
        <title>Genome analyses suggest a sexual origin of heterokaryosis in a supposedly ancient asexual fungus.</title>
        <authorList>
            <person name="Ropars J."/>
            <person name="Sedzielewska K."/>
            <person name="Noel J."/>
            <person name="Charron P."/>
            <person name="Farinelli L."/>
            <person name="Marton T."/>
            <person name="Kruger M."/>
            <person name="Pelin A."/>
            <person name="Brachmann A."/>
            <person name="Corradi N."/>
        </authorList>
    </citation>
    <scope>NUCLEOTIDE SEQUENCE [LARGE SCALE GENOMIC DNA]</scope>
    <source>
        <strain evidence="1 2">C2</strain>
    </source>
</reference>
<dbReference type="Proteomes" id="UP000233469">
    <property type="component" value="Unassembled WGS sequence"/>
</dbReference>
<evidence type="ECO:0000313" key="2">
    <source>
        <dbReference type="Proteomes" id="UP000233469"/>
    </source>
</evidence>
<accession>A0A2N1N5H7</accession>
<sequence length="71" mass="8307">MDDREWLIKDTKCDAALKLNKYYTGRKLAMIELKLLTALIYRKYDVGLLYMNAPLKTKFTAVTTCRELIIC</sequence>
<name>A0A2N1N5H7_9GLOM</name>
<evidence type="ECO:0000313" key="1">
    <source>
        <dbReference type="EMBL" id="PKK69162.1"/>
    </source>
</evidence>
<dbReference type="AlphaFoldDB" id="A0A2N1N5H7"/>
<reference evidence="1 2" key="2">
    <citation type="submission" date="2017-10" db="EMBL/GenBank/DDBJ databases">
        <title>Extensive intraspecific genome diversity in a model arbuscular mycorrhizal fungus.</title>
        <authorList>
            <person name="Chen E.C.H."/>
            <person name="Morin E."/>
            <person name="Baudet D."/>
            <person name="Noel J."/>
            <person name="Ndikumana S."/>
            <person name="Charron P."/>
            <person name="St-Onge C."/>
            <person name="Giorgi J."/>
            <person name="Grigoriev I.V."/>
            <person name="Roux C."/>
            <person name="Martin F.M."/>
            <person name="Corradi N."/>
        </authorList>
    </citation>
    <scope>NUCLEOTIDE SEQUENCE [LARGE SCALE GENOMIC DNA]</scope>
    <source>
        <strain evidence="1 2">C2</strain>
    </source>
</reference>
<gene>
    <name evidence="1" type="ORF">RhiirC2_512708</name>
</gene>
<dbReference type="EMBL" id="LLXL01000759">
    <property type="protein sequence ID" value="PKK69162.1"/>
    <property type="molecule type" value="Genomic_DNA"/>
</dbReference>
<proteinExistence type="predicted"/>